<dbReference type="RefSeq" id="WP_249677990.1">
    <property type="nucleotide sequence ID" value="NZ_JAMCOF010000021.1"/>
</dbReference>
<name>A0ABT0PC02_9HYPH</name>
<gene>
    <name evidence="1" type="ORF">M4Z11_07190</name>
</gene>
<evidence type="ECO:0000313" key="2">
    <source>
        <dbReference type="Proteomes" id="UP001523003"/>
    </source>
</evidence>
<feature type="non-terminal residue" evidence="1">
    <location>
        <position position="70"/>
    </location>
</feature>
<organism evidence="1 2">
    <name type="scientific">Bartonella bilalgolemii</name>
    <dbReference type="NCBI Taxonomy" id="2942911"/>
    <lineage>
        <taxon>Bacteria</taxon>
        <taxon>Pseudomonadati</taxon>
        <taxon>Pseudomonadota</taxon>
        <taxon>Alphaproteobacteria</taxon>
        <taxon>Hyphomicrobiales</taxon>
        <taxon>Bartonellaceae</taxon>
        <taxon>Bartonella</taxon>
    </lineage>
</organism>
<protein>
    <recommendedName>
        <fullName evidence="3">Flagellin</fullName>
    </recommendedName>
</protein>
<keyword evidence="2" id="KW-1185">Reference proteome</keyword>
<feature type="non-terminal residue" evidence="1">
    <location>
        <position position="1"/>
    </location>
</feature>
<evidence type="ECO:0000313" key="1">
    <source>
        <dbReference type="EMBL" id="MCL6230363.1"/>
    </source>
</evidence>
<dbReference type="Proteomes" id="UP001523003">
    <property type="component" value="Unassembled WGS sequence"/>
</dbReference>
<comment type="caution">
    <text evidence="1">The sequence shown here is derived from an EMBL/GenBank/DDBJ whole genome shotgun (WGS) entry which is preliminary data.</text>
</comment>
<proteinExistence type="predicted"/>
<dbReference type="Gene3D" id="1.20.5.170">
    <property type="match status" value="1"/>
</dbReference>
<sequence length="70" mass="7334">STQAITGKQLFEVKSDVSTIAGNTSKYLGGKADILKGTAPTYTIQKTDYSNVGAAFAGVDGSLTEIYKEL</sequence>
<dbReference type="EMBL" id="JAMCOF010000021">
    <property type="protein sequence ID" value="MCL6230363.1"/>
    <property type="molecule type" value="Genomic_DNA"/>
</dbReference>
<accession>A0ABT0PC02</accession>
<reference evidence="1 2" key="1">
    <citation type="submission" date="2022-05" db="EMBL/GenBank/DDBJ databases">
        <title>Description of the Bartonella bilalgolemii sp. nov. Isolated from Apodemus uralensis (Pallas 1811).</title>
        <authorList>
            <person name="Zgheib R."/>
            <person name="Celebi B."/>
        </authorList>
    </citation>
    <scope>NUCLEOTIDE SEQUENCE [LARGE SCALE GENOMIC DNA]</scope>
    <source>
        <strain evidence="1 2">G70</strain>
    </source>
</reference>
<evidence type="ECO:0008006" key="3">
    <source>
        <dbReference type="Google" id="ProtNLM"/>
    </source>
</evidence>